<proteinExistence type="inferred from homology"/>
<feature type="compositionally biased region" description="Basic and acidic residues" evidence="3">
    <location>
        <begin position="9"/>
        <end position="18"/>
    </location>
</feature>
<evidence type="ECO:0000256" key="1">
    <source>
        <dbReference type="ARBA" id="ARBA00010577"/>
    </source>
</evidence>
<keyword evidence="4" id="KW-0966">Cell projection</keyword>
<dbReference type="Proteomes" id="UP001058271">
    <property type="component" value="Chromosome"/>
</dbReference>
<keyword evidence="4" id="KW-0969">Cilium</keyword>
<keyword evidence="2" id="KW-1005">Bacterial flagellum biogenesis</keyword>
<comment type="similarity">
    <text evidence="1">Belongs to the FlgD family.</text>
</comment>
<evidence type="ECO:0000256" key="3">
    <source>
        <dbReference type="SAM" id="MobiDB-lite"/>
    </source>
</evidence>
<feature type="region of interest" description="Disordered" evidence="3">
    <location>
        <begin position="1"/>
        <end position="26"/>
    </location>
</feature>
<evidence type="ECO:0000313" key="5">
    <source>
        <dbReference type="Proteomes" id="UP001058271"/>
    </source>
</evidence>
<dbReference type="Pfam" id="PF03963">
    <property type="entry name" value="FlgD"/>
    <property type="match status" value="1"/>
</dbReference>
<organism evidence="4 5">
    <name type="scientific">Dactylosporangium roseum</name>
    <dbReference type="NCBI Taxonomy" id="47989"/>
    <lineage>
        <taxon>Bacteria</taxon>
        <taxon>Bacillati</taxon>
        <taxon>Actinomycetota</taxon>
        <taxon>Actinomycetes</taxon>
        <taxon>Micromonosporales</taxon>
        <taxon>Micromonosporaceae</taxon>
        <taxon>Dactylosporangium</taxon>
    </lineage>
</organism>
<keyword evidence="5" id="KW-1185">Reference proteome</keyword>
<dbReference type="InterPro" id="IPR005648">
    <property type="entry name" value="FlgD"/>
</dbReference>
<name>A0ABY5Z4E0_9ACTN</name>
<dbReference type="EMBL" id="CP073721">
    <property type="protein sequence ID" value="UWZ35613.1"/>
    <property type="molecule type" value="Genomic_DNA"/>
</dbReference>
<evidence type="ECO:0000313" key="4">
    <source>
        <dbReference type="EMBL" id="UWZ35613.1"/>
    </source>
</evidence>
<accession>A0ABY5Z4E0</accession>
<gene>
    <name evidence="4" type="ORF">Drose_31600</name>
</gene>
<evidence type="ECO:0000256" key="2">
    <source>
        <dbReference type="ARBA" id="ARBA00022795"/>
    </source>
</evidence>
<dbReference type="RefSeq" id="WP_260724964.1">
    <property type="nucleotide sequence ID" value="NZ_BAAABS010000055.1"/>
</dbReference>
<keyword evidence="4" id="KW-0282">Flagellum</keyword>
<sequence>MPKTNAPAKKQDSDDPAKPAKPGGDLGRDAFLKLLVAQLRNQDPTAPMKNTEFLAQTAQFTVVEKLTDMATMEQNLLNAQLQLGASNLIGRTVTYTDAEGKEHSGVVSSATFAGSSPTVRVGDTDVALSAVKEVRQTPVTPATPAS</sequence>
<protein>
    <submittedName>
        <fullName evidence="4">Flagellar hook capping protein</fullName>
    </submittedName>
</protein>
<reference evidence="4" key="1">
    <citation type="submission" date="2021-04" db="EMBL/GenBank/DDBJ databases">
        <title>Biosynthetic gene clusters of Dactylosporangioum roseum.</title>
        <authorList>
            <person name="Hartkoorn R.C."/>
            <person name="Beaudoing E."/>
            <person name="Hot D."/>
            <person name="Moureu S."/>
        </authorList>
    </citation>
    <scope>NUCLEOTIDE SEQUENCE</scope>
    <source>
        <strain evidence="4">NRRL B-16295</strain>
    </source>
</reference>